<dbReference type="Pfam" id="PF00487">
    <property type="entry name" value="FA_desaturase"/>
    <property type="match status" value="1"/>
</dbReference>
<feature type="transmembrane region" description="Helical" evidence="12">
    <location>
        <begin position="111"/>
        <end position="129"/>
    </location>
</feature>
<evidence type="ECO:0000256" key="3">
    <source>
        <dbReference type="ARBA" id="ARBA00022475"/>
    </source>
</evidence>
<keyword evidence="11 12" id="KW-0472">Membrane</keyword>
<dbReference type="GO" id="GO:0005886">
    <property type="term" value="C:plasma membrane"/>
    <property type="evidence" value="ECO:0007669"/>
    <property type="project" value="UniProtKB-SubCell"/>
</dbReference>
<dbReference type="AlphaFoldDB" id="A0A9Y2KZ51"/>
<name>A0A9Y2KZ51_9RHOB</name>
<feature type="transmembrane region" description="Helical" evidence="12">
    <location>
        <begin position="25"/>
        <end position="54"/>
    </location>
</feature>
<proteinExistence type="inferred from homology"/>
<evidence type="ECO:0000256" key="9">
    <source>
        <dbReference type="ARBA" id="ARBA00023004"/>
    </source>
</evidence>
<dbReference type="GO" id="GO:0046872">
    <property type="term" value="F:metal ion binding"/>
    <property type="evidence" value="ECO:0007669"/>
    <property type="project" value="UniProtKB-KW"/>
</dbReference>
<feature type="transmembrane region" description="Helical" evidence="12">
    <location>
        <begin position="228"/>
        <end position="255"/>
    </location>
</feature>
<reference evidence="14 15" key="1">
    <citation type="submission" date="2023-06" db="EMBL/GenBank/DDBJ databases">
        <title>Parasedimentitalea psychrophila sp. nov., a psychrophilic bacterium isolated from deep-sea sediment.</title>
        <authorList>
            <person name="Li A."/>
        </authorList>
    </citation>
    <scope>NUCLEOTIDE SEQUENCE [LARGE SCALE GENOMIC DNA]</scope>
    <source>
        <strain evidence="14 15">QS115</strain>
    </source>
</reference>
<evidence type="ECO:0000256" key="7">
    <source>
        <dbReference type="ARBA" id="ARBA00022989"/>
    </source>
</evidence>
<evidence type="ECO:0000313" key="14">
    <source>
        <dbReference type="EMBL" id="WIY24985.1"/>
    </source>
</evidence>
<keyword evidence="15" id="KW-1185">Reference proteome</keyword>
<feature type="domain" description="Fatty acid desaturase" evidence="13">
    <location>
        <begin position="113"/>
        <end position="337"/>
    </location>
</feature>
<feature type="transmembrane region" description="Helical" evidence="12">
    <location>
        <begin position="75"/>
        <end position="99"/>
    </location>
</feature>
<evidence type="ECO:0000256" key="2">
    <source>
        <dbReference type="ARBA" id="ARBA00010823"/>
    </source>
</evidence>
<keyword evidence="5 12" id="KW-0812">Transmembrane</keyword>
<dbReference type="EMBL" id="CP127247">
    <property type="protein sequence ID" value="WIY24985.1"/>
    <property type="molecule type" value="Genomic_DNA"/>
</dbReference>
<gene>
    <name evidence="14" type="ORF">QPJ95_21235</name>
</gene>
<evidence type="ECO:0000256" key="6">
    <source>
        <dbReference type="ARBA" id="ARBA00022723"/>
    </source>
</evidence>
<evidence type="ECO:0000256" key="1">
    <source>
        <dbReference type="ARBA" id="ARBA00004429"/>
    </source>
</evidence>
<keyword evidence="9" id="KW-0408">Iron</keyword>
<keyword evidence="8" id="KW-0560">Oxidoreductase</keyword>
<dbReference type="KEGG" id="ppso:QPJ95_21235"/>
<evidence type="ECO:0000256" key="11">
    <source>
        <dbReference type="ARBA" id="ARBA00023136"/>
    </source>
</evidence>
<keyword evidence="7 12" id="KW-1133">Transmembrane helix</keyword>
<evidence type="ECO:0000259" key="13">
    <source>
        <dbReference type="Pfam" id="PF00487"/>
    </source>
</evidence>
<comment type="similarity">
    <text evidence="2">Belongs to the fatty acid desaturase type 1 family. AlkB subfamily.</text>
</comment>
<comment type="subcellular location">
    <subcellularLocation>
        <location evidence="1">Cell inner membrane</location>
        <topology evidence="1">Multi-pass membrane protein</topology>
    </subcellularLocation>
</comment>
<dbReference type="PANTHER" id="PTHR38674:SF1">
    <property type="entry name" value="ALKANE 1-MONOOXYGENASE 1"/>
    <property type="match status" value="1"/>
</dbReference>
<dbReference type="CDD" id="cd03512">
    <property type="entry name" value="Alkane-hydroxylase"/>
    <property type="match status" value="1"/>
</dbReference>
<dbReference type="InterPro" id="IPR033885">
    <property type="entry name" value="AlkB/XylM"/>
</dbReference>
<evidence type="ECO:0000313" key="15">
    <source>
        <dbReference type="Proteomes" id="UP001238334"/>
    </source>
</evidence>
<protein>
    <submittedName>
        <fullName evidence="14">Alkane 1-monooxygenase</fullName>
    </submittedName>
</protein>
<dbReference type="Proteomes" id="UP001238334">
    <property type="component" value="Chromosome"/>
</dbReference>
<accession>A0A9Y2KZ51</accession>
<dbReference type="PANTHER" id="PTHR38674">
    <property type="entry name" value="ALKANE 1-MONOOXYGENASE 1"/>
    <property type="match status" value="1"/>
</dbReference>
<keyword evidence="4" id="KW-0997">Cell inner membrane</keyword>
<sequence length="383" mass="44141">MTWATESPTDKNRLNPWPYWMTLTFVPLVVLAVLQGGWTILLIPFYGWVLMPLLDIIMGKDLRNPDPDTPEAELFWFRLLTCIWFPIQITLVFGSLYYLTRVGQYSTLETLGIMFGIGVTTGTVGIVYAHELFHKPNRIERGLGDLLMALVLYGHFRTEHLLVHHPHVGTSRDTVTARYNEGFHRAFARTLWTGFGSAWRAEKAMQARLNRSPWHPGNPIWKYLGLQVVFLAIAFAIGGWIGVGLFVFQAFVAIWQLELTNYVEHYGLTRKHLGDGKYEPVRPHHSWDSAHRVSGLLLINLQRHADHHAHPMRRFPLLQVYDESEVPLLPTGYPPMTALAMIPPLWRRVFNPRVRAWRKQFYPEITDWEPYKMGTLPKPKGAG</sequence>
<evidence type="ECO:0000256" key="10">
    <source>
        <dbReference type="ARBA" id="ARBA00023033"/>
    </source>
</evidence>
<keyword evidence="10" id="KW-0503">Monooxygenase</keyword>
<organism evidence="14 15">
    <name type="scientific">Parasedimentitalea psychrophila</name>
    <dbReference type="NCBI Taxonomy" id="2997337"/>
    <lineage>
        <taxon>Bacteria</taxon>
        <taxon>Pseudomonadati</taxon>
        <taxon>Pseudomonadota</taxon>
        <taxon>Alphaproteobacteria</taxon>
        <taxon>Rhodobacterales</taxon>
        <taxon>Paracoccaceae</taxon>
        <taxon>Parasedimentitalea</taxon>
    </lineage>
</organism>
<keyword evidence="6" id="KW-0479">Metal-binding</keyword>
<dbReference type="RefSeq" id="WP_270921133.1">
    <property type="nucleotide sequence ID" value="NZ_CP127247.1"/>
</dbReference>
<evidence type="ECO:0000256" key="4">
    <source>
        <dbReference type="ARBA" id="ARBA00022519"/>
    </source>
</evidence>
<dbReference type="InterPro" id="IPR005804">
    <property type="entry name" value="FA_desaturase_dom"/>
</dbReference>
<keyword evidence="3" id="KW-1003">Cell membrane</keyword>
<evidence type="ECO:0000256" key="8">
    <source>
        <dbReference type="ARBA" id="ARBA00023002"/>
    </source>
</evidence>
<evidence type="ECO:0000256" key="5">
    <source>
        <dbReference type="ARBA" id="ARBA00022692"/>
    </source>
</evidence>
<dbReference type="GO" id="GO:0004497">
    <property type="term" value="F:monooxygenase activity"/>
    <property type="evidence" value="ECO:0007669"/>
    <property type="project" value="UniProtKB-KW"/>
</dbReference>
<dbReference type="GO" id="GO:0006629">
    <property type="term" value="P:lipid metabolic process"/>
    <property type="evidence" value="ECO:0007669"/>
    <property type="project" value="InterPro"/>
</dbReference>
<evidence type="ECO:0000256" key="12">
    <source>
        <dbReference type="SAM" id="Phobius"/>
    </source>
</evidence>